<comment type="caution">
    <text evidence="1">The sequence shown here is derived from an EMBL/GenBank/DDBJ whole genome shotgun (WGS) entry which is preliminary data.</text>
</comment>
<organism evidence="1 2">
    <name type="scientific">Prorocentrum cordatum</name>
    <dbReference type="NCBI Taxonomy" id="2364126"/>
    <lineage>
        <taxon>Eukaryota</taxon>
        <taxon>Sar</taxon>
        <taxon>Alveolata</taxon>
        <taxon>Dinophyceae</taxon>
        <taxon>Prorocentrales</taxon>
        <taxon>Prorocentraceae</taxon>
        <taxon>Prorocentrum</taxon>
    </lineage>
</organism>
<reference evidence="1" key="1">
    <citation type="submission" date="2023-10" db="EMBL/GenBank/DDBJ databases">
        <authorList>
            <person name="Chen Y."/>
            <person name="Shah S."/>
            <person name="Dougan E. K."/>
            <person name="Thang M."/>
            <person name="Chan C."/>
        </authorList>
    </citation>
    <scope>NUCLEOTIDE SEQUENCE [LARGE SCALE GENOMIC DNA]</scope>
</reference>
<dbReference type="Proteomes" id="UP001189429">
    <property type="component" value="Unassembled WGS sequence"/>
</dbReference>
<dbReference type="EMBL" id="CAUYUJ010007213">
    <property type="protein sequence ID" value="CAK0819965.1"/>
    <property type="molecule type" value="Genomic_DNA"/>
</dbReference>
<evidence type="ECO:0000313" key="1">
    <source>
        <dbReference type="EMBL" id="CAK0819965.1"/>
    </source>
</evidence>
<dbReference type="InterPro" id="IPR021109">
    <property type="entry name" value="Peptidase_aspartic_dom_sf"/>
</dbReference>
<sequence length="100" mass="10935">MDSGEIDTNMGHLWILGMPFFSAYHTTFDLGSPGGMDKANMRIHLAPTGGSCGPSRTSDADRKLRKIDWKKVRRPAWLRSAKEKAAKEKALGGGNVTFAL</sequence>
<proteinExistence type="predicted"/>
<gene>
    <name evidence="1" type="ORF">PCOR1329_LOCUS21803</name>
</gene>
<accession>A0ABN9RSN6</accession>
<name>A0ABN9RSN6_9DINO</name>
<keyword evidence="2" id="KW-1185">Reference proteome</keyword>
<dbReference type="Gene3D" id="2.40.70.10">
    <property type="entry name" value="Acid Proteases"/>
    <property type="match status" value="1"/>
</dbReference>
<protein>
    <submittedName>
        <fullName evidence="1">Uncharacterized protein</fullName>
    </submittedName>
</protein>
<evidence type="ECO:0000313" key="2">
    <source>
        <dbReference type="Proteomes" id="UP001189429"/>
    </source>
</evidence>